<comment type="caution">
    <text evidence="2">The sequence shown here is derived from an EMBL/GenBank/DDBJ whole genome shotgun (WGS) entry which is preliminary data.</text>
</comment>
<evidence type="ECO:0008006" key="4">
    <source>
        <dbReference type="Google" id="ProtNLM"/>
    </source>
</evidence>
<name>A0A7W8ZAB9_9ACTN</name>
<dbReference type="AlphaFoldDB" id="A0A7W8ZAB9"/>
<gene>
    <name evidence="2" type="ORF">BJ981_005994</name>
</gene>
<sequence>MSRALAALLAGTLLAALTLLTTSPANADMLNMRWFVTYKQSVGTERYWAGYGGYNVTGLDPNRIQPTGKLALSGGVIDVGNPLDERCTWVLFRITYYDYEQATPKQTEKGYRSCVPGQRVPFTFEHEDVSKLEAKPCWKGMYEIPDRTCADPYQLIFKTYP</sequence>
<organism evidence="2 3">
    <name type="scientific">Sphaerisporangium krabiense</name>
    <dbReference type="NCBI Taxonomy" id="763782"/>
    <lineage>
        <taxon>Bacteria</taxon>
        <taxon>Bacillati</taxon>
        <taxon>Actinomycetota</taxon>
        <taxon>Actinomycetes</taxon>
        <taxon>Streptosporangiales</taxon>
        <taxon>Streptosporangiaceae</taxon>
        <taxon>Sphaerisporangium</taxon>
    </lineage>
</organism>
<protein>
    <recommendedName>
        <fullName evidence="4">Secreted protein</fullName>
    </recommendedName>
</protein>
<evidence type="ECO:0000313" key="3">
    <source>
        <dbReference type="Proteomes" id="UP000588112"/>
    </source>
</evidence>
<feature type="chain" id="PRO_5030574349" description="Secreted protein" evidence="1">
    <location>
        <begin position="28"/>
        <end position="161"/>
    </location>
</feature>
<dbReference type="EMBL" id="JACHBR010000002">
    <property type="protein sequence ID" value="MBB5630230.1"/>
    <property type="molecule type" value="Genomic_DNA"/>
</dbReference>
<reference evidence="2 3" key="1">
    <citation type="submission" date="2020-08" db="EMBL/GenBank/DDBJ databases">
        <title>Sequencing the genomes of 1000 actinobacteria strains.</title>
        <authorList>
            <person name="Klenk H.-P."/>
        </authorList>
    </citation>
    <scope>NUCLEOTIDE SEQUENCE [LARGE SCALE GENOMIC DNA]</scope>
    <source>
        <strain evidence="2 3">DSM 45790</strain>
    </source>
</reference>
<keyword evidence="1" id="KW-0732">Signal</keyword>
<dbReference type="RefSeq" id="WP_184616725.1">
    <property type="nucleotide sequence ID" value="NZ_BOOS01000022.1"/>
</dbReference>
<accession>A0A7W8ZAB9</accession>
<evidence type="ECO:0000256" key="1">
    <source>
        <dbReference type="SAM" id="SignalP"/>
    </source>
</evidence>
<dbReference type="Proteomes" id="UP000588112">
    <property type="component" value="Unassembled WGS sequence"/>
</dbReference>
<proteinExistence type="predicted"/>
<keyword evidence="3" id="KW-1185">Reference proteome</keyword>
<feature type="signal peptide" evidence="1">
    <location>
        <begin position="1"/>
        <end position="27"/>
    </location>
</feature>
<evidence type="ECO:0000313" key="2">
    <source>
        <dbReference type="EMBL" id="MBB5630230.1"/>
    </source>
</evidence>